<evidence type="ECO:0000313" key="2">
    <source>
        <dbReference type="Proteomes" id="UP001163846"/>
    </source>
</evidence>
<dbReference type="AlphaFoldDB" id="A0AA38NXG0"/>
<keyword evidence="2" id="KW-1185">Reference proteome</keyword>
<sequence>STVELLTIRILQLQRRDASLRLSYAKVRSSRKRAIEDQLRRHGGKYDFHEYEEGMYVWLRESQLETQKGNKGDWTYSGPYIIHEKTEKGAFVLRELDGSVMRGHVHAQRLRLFFFR</sequence>
<dbReference type="Proteomes" id="UP001163846">
    <property type="component" value="Unassembled WGS sequence"/>
</dbReference>
<protein>
    <submittedName>
        <fullName evidence="1">Uncharacterized protein</fullName>
    </submittedName>
</protein>
<evidence type="ECO:0000313" key="1">
    <source>
        <dbReference type="EMBL" id="KAJ3832419.1"/>
    </source>
</evidence>
<proteinExistence type="predicted"/>
<accession>A0AA38NXG0</accession>
<feature type="non-terminal residue" evidence="1">
    <location>
        <position position="116"/>
    </location>
</feature>
<name>A0AA38NXG0_9AGAR</name>
<gene>
    <name evidence="1" type="ORF">F5878DRAFT_495007</name>
</gene>
<feature type="non-terminal residue" evidence="1">
    <location>
        <position position="1"/>
    </location>
</feature>
<organism evidence="1 2">
    <name type="scientific">Lentinula raphanica</name>
    <dbReference type="NCBI Taxonomy" id="153919"/>
    <lineage>
        <taxon>Eukaryota</taxon>
        <taxon>Fungi</taxon>
        <taxon>Dikarya</taxon>
        <taxon>Basidiomycota</taxon>
        <taxon>Agaricomycotina</taxon>
        <taxon>Agaricomycetes</taxon>
        <taxon>Agaricomycetidae</taxon>
        <taxon>Agaricales</taxon>
        <taxon>Marasmiineae</taxon>
        <taxon>Omphalotaceae</taxon>
        <taxon>Lentinula</taxon>
    </lineage>
</organism>
<reference evidence="1" key="1">
    <citation type="submission" date="2022-08" db="EMBL/GenBank/DDBJ databases">
        <authorList>
            <consortium name="DOE Joint Genome Institute"/>
            <person name="Min B."/>
            <person name="Riley R."/>
            <person name="Sierra-Patev S."/>
            <person name="Naranjo-Ortiz M."/>
            <person name="Looney B."/>
            <person name="Konkel Z."/>
            <person name="Slot J.C."/>
            <person name="Sakamoto Y."/>
            <person name="Steenwyk J.L."/>
            <person name="Rokas A."/>
            <person name="Carro J."/>
            <person name="Camarero S."/>
            <person name="Ferreira P."/>
            <person name="Molpeceres G."/>
            <person name="Ruiz-Duenas F.J."/>
            <person name="Serrano A."/>
            <person name="Henrissat B."/>
            <person name="Drula E."/>
            <person name="Hughes K.W."/>
            <person name="Mata J.L."/>
            <person name="Ishikawa N.K."/>
            <person name="Vargas-Isla R."/>
            <person name="Ushijima S."/>
            <person name="Smith C.A."/>
            <person name="Ahrendt S."/>
            <person name="Andreopoulos W."/>
            <person name="He G."/>
            <person name="Labutti K."/>
            <person name="Lipzen A."/>
            <person name="Ng V."/>
            <person name="Sandor L."/>
            <person name="Barry K."/>
            <person name="Martinez A.T."/>
            <person name="Xiao Y."/>
            <person name="Gibbons J.G."/>
            <person name="Terashima K."/>
            <person name="Hibbett D.S."/>
            <person name="Grigoriev I.V."/>
        </authorList>
    </citation>
    <scope>NUCLEOTIDE SEQUENCE</scope>
    <source>
        <strain evidence="1">TFB9207</strain>
    </source>
</reference>
<dbReference type="EMBL" id="MU806965">
    <property type="protein sequence ID" value="KAJ3832419.1"/>
    <property type="molecule type" value="Genomic_DNA"/>
</dbReference>
<comment type="caution">
    <text evidence="1">The sequence shown here is derived from an EMBL/GenBank/DDBJ whole genome shotgun (WGS) entry which is preliminary data.</text>
</comment>